<evidence type="ECO:0000256" key="1">
    <source>
        <dbReference type="ARBA" id="ARBA00022658"/>
    </source>
</evidence>
<dbReference type="GO" id="GO:0005737">
    <property type="term" value="C:cytoplasm"/>
    <property type="evidence" value="ECO:0007669"/>
    <property type="project" value="TreeGrafter"/>
</dbReference>
<name>A0AAV8XUC2_9CUCU</name>
<evidence type="ECO:0000313" key="4">
    <source>
        <dbReference type="Proteomes" id="UP001162162"/>
    </source>
</evidence>
<proteinExistence type="predicted"/>
<evidence type="ECO:0000259" key="2">
    <source>
        <dbReference type="Pfam" id="PF23289"/>
    </source>
</evidence>
<dbReference type="PANTHER" id="PTHR22826:SF211">
    <property type="entry name" value="LD43457P"/>
    <property type="match status" value="1"/>
</dbReference>
<dbReference type="Proteomes" id="UP001162162">
    <property type="component" value="Unassembled WGS sequence"/>
</dbReference>
<reference evidence="3" key="1">
    <citation type="journal article" date="2023" name="Insect Mol. Biol.">
        <title>Genome sequencing provides insights into the evolution of gene families encoding plant cell wall-degrading enzymes in longhorned beetles.</title>
        <authorList>
            <person name="Shin N.R."/>
            <person name="Okamura Y."/>
            <person name="Kirsch R."/>
            <person name="Pauchet Y."/>
        </authorList>
    </citation>
    <scope>NUCLEOTIDE SEQUENCE</scope>
    <source>
        <strain evidence="3">AMC_N1</strain>
    </source>
</reference>
<dbReference type="InterPro" id="IPR056466">
    <property type="entry name" value="Spectrin_DBS"/>
</dbReference>
<keyword evidence="1" id="KW-0344">Guanine-nucleotide releasing factor</keyword>
<accession>A0AAV8XUC2</accession>
<protein>
    <recommendedName>
        <fullName evidence="2">Guanine nucleotide exchange factor DBS-like spectrin-like domain-containing protein</fullName>
    </recommendedName>
</protein>
<dbReference type="AlphaFoldDB" id="A0AAV8XUC2"/>
<gene>
    <name evidence="3" type="ORF">NQ318_017766</name>
</gene>
<dbReference type="InterPro" id="IPR051336">
    <property type="entry name" value="RhoGEF_Guanine_NuclExch_SF"/>
</dbReference>
<organism evidence="3 4">
    <name type="scientific">Aromia moschata</name>
    <dbReference type="NCBI Taxonomy" id="1265417"/>
    <lineage>
        <taxon>Eukaryota</taxon>
        <taxon>Metazoa</taxon>
        <taxon>Ecdysozoa</taxon>
        <taxon>Arthropoda</taxon>
        <taxon>Hexapoda</taxon>
        <taxon>Insecta</taxon>
        <taxon>Pterygota</taxon>
        <taxon>Neoptera</taxon>
        <taxon>Endopterygota</taxon>
        <taxon>Coleoptera</taxon>
        <taxon>Polyphaga</taxon>
        <taxon>Cucujiformia</taxon>
        <taxon>Chrysomeloidea</taxon>
        <taxon>Cerambycidae</taxon>
        <taxon>Cerambycinae</taxon>
        <taxon>Callichromatini</taxon>
        <taxon>Aromia</taxon>
    </lineage>
</organism>
<feature type="domain" description="Guanine nucleotide exchange factor DBS-like spectrin-like" evidence="2">
    <location>
        <begin position="34"/>
        <end position="102"/>
    </location>
</feature>
<dbReference type="PANTHER" id="PTHR22826">
    <property type="entry name" value="RHO GUANINE EXCHANGE FACTOR-RELATED"/>
    <property type="match status" value="1"/>
</dbReference>
<sequence length="154" mass="17047">MQNYLACASVNGYMANKWCASGIDLLSSQRIEQCSTSPELAEKYLKEIQEFIRSSKEFSLNGIAFRDSTTPETKALVSQVLQRIEDVTLMCNKHVTSLNKLAVKPKRPVQTVVPEPAVPRQPQIGAPQPARAVLKKGLHHSKGALISSPVIYRE</sequence>
<dbReference type="EMBL" id="JAPWTK010000324">
    <property type="protein sequence ID" value="KAJ8942473.1"/>
    <property type="molecule type" value="Genomic_DNA"/>
</dbReference>
<dbReference type="Pfam" id="PF23289">
    <property type="entry name" value="Spectrin_5"/>
    <property type="match status" value="1"/>
</dbReference>
<comment type="caution">
    <text evidence="3">The sequence shown here is derived from an EMBL/GenBank/DDBJ whole genome shotgun (WGS) entry which is preliminary data.</text>
</comment>
<dbReference type="GO" id="GO:0005085">
    <property type="term" value="F:guanyl-nucleotide exchange factor activity"/>
    <property type="evidence" value="ECO:0007669"/>
    <property type="project" value="UniProtKB-KW"/>
</dbReference>
<keyword evidence="4" id="KW-1185">Reference proteome</keyword>
<evidence type="ECO:0000313" key="3">
    <source>
        <dbReference type="EMBL" id="KAJ8942473.1"/>
    </source>
</evidence>